<dbReference type="InterPro" id="IPR001878">
    <property type="entry name" value="Znf_CCHC"/>
</dbReference>
<dbReference type="GO" id="GO:0008270">
    <property type="term" value="F:zinc ion binding"/>
    <property type="evidence" value="ECO:0007669"/>
    <property type="project" value="UniProtKB-KW"/>
</dbReference>
<feature type="domain" description="CCHC-type" evidence="3">
    <location>
        <begin position="158"/>
        <end position="171"/>
    </location>
</feature>
<gene>
    <name evidence="4" type="primary">LOC114330027</name>
</gene>
<feature type="compositionally biased region" description="Polar residues" evidence="2">
    <location>
        <begin position="121"/>
        <end position="139"/>
    </location>
</feature>
<dbReference type="InParanoid" id="A0A6P7FGU3"/>
<name>A0A6P7FGU3_DIAVI</name>
<dbReference type="RefSeq" id="XP_028135126.1">
    <property type="nucleotide sequence ID" value="XM_028279325.1"/>
</dbReference>
<evidence type="ECO:0000256" key="1">
    <source>
        <dbReference type="PROSITE-ProRule" id="PRU00047"/>
    </source>
</evidence>
<accession>A0A6P7FGU3</accession>
<dbReference type="AlphaFoldDB" id="A0A6P7FGU3"/>
<dbReference type="PANTHER" id="PTHR37984">
    <property type="entry name" value="PROTEIN CBG26694"/>
    <property type="match status" value="1"/>
</dbReference>
<keyword evidence="1" id="KW-0863">Zinc-finger</keyword>
<organism evidence="4">
    <name type="scientific">Diabrotica virgifera virgifera</name>
    <name type="common">western corn rootworm</name>
    <dbReference type="NCBI Taxonomy" id="50390"/>
    <lineage>
        <taxon>Eukaryota</taxon>
        <taxon>Metazoa</taxon>
        <taxon>Ecdysozoa</taxon>
        <taxon>Arthropoda</taxon>
        <taxon>Hexapoda</taxon>
        <taxon>Insecta</taxon>
        <taxon>Pterygota</taxon>
        <taxon>Neoptera</taxon>
        <taxon>Endopterygota</taxon>
        <taxon>Coleoptera</taxon>
        <taxon>Polyphaga</taxon>
        <taxon>Cucujiformia</taxon>
        <taxon>Chrysomeloidea</taxon>
        <taxon>Chrysomelidae</taxon>
        <taxon>Galerucinae</taxon>
        <taxon>Diabroticina</taxon>
        <taxon>Diabroticites</taxon>
        <taxon>Diabrotica</taxon>
    </lineage>
</organism>
<keyword evidence="1" id="KW-0479">Metal-binding</keyword>
<reference evidence="4" key="1">
    <citation type="submission" date="2025-08" db="UniProtKB">
        <authorList>
            <consortium name="RefSeq"/>
        </authorList>
    </citation>
    <scope>IDENTIFICATION</scope>
    <source>
        <tissue evidence="4">Whole insect</tissue>
    </source>
</reference>
<evidence type="ECO:0000259" key="3">
    <source>
        <dbReference type="PROSITE" id="PS50158"/>
    </source>
</evidence>
<evidence type="ECO:0000256" key="2">
    <source>
        <dbReference type="SAM" id="MobiDB-lite"/>
    </source>
</evidence>
<dbReference type="SUPFAM" id="SSF57756">
    <property type="entry name" value="Retrovirus zinc finger-like domains"/>
    <property type="match status" value="1"/>
</dbReference>
<dbReference type="InterPro" id="IPR036875">
    <property type="entry name" value="Znf_CCHC_sf"/>
</dbReference>
<sequence length="191" mass="21685">MDSFYNPAPLEIAEIFRFQSKRQAKGESIQEYLHSLQKLAINCNFYTYLKSAIRNQFVFGLQSKSIQARLLETKGLDLNRVVEIAASMETSEKDSNQFSHNNNYNQASINVLNVKAKSSHKNTNTSKLNDNTVNNTETKNSSSPNDTSTMSSNRNRACYRCGVTSHLADKCNKKHLICNFCKKVGHIQNFF</sequence>
<evidence type="ECO:0000313" key="4">
    <source>
        <dbReference type="RefSeq" id="XP_028135126.1"/>
    </source>
</evidence>
<dbReference type="PANTHER" id="PTHR37984:SF13">
    <property type="entry name" value="RIBONUCLEASE H"/>
    <property type="match status" value="1"/>
</dbReference>
<feature type="compositionally biased region" description="Low complexity" evidence="2">
    <location>
        <begin position="140"/>
        <end position="152"/>
    </location>
</feature>
<dbReference type="Gene3D" id="4.10.60.10">
    <property type="entry name" value="Zinc finger, CCHC-type"/>
    <property type="match status" value="1"/>
</dbReference>
<dbReference type="InterPro" id="IPR050951">
    <property type="entry name" value="Retrovirus_Pol_polyprotein"/>
</dbReference>
<feature type="region of interest" description="Disordered" evidence="2">
    <location>
        <begin position="118"/>
        <end position="152"/>
    </location>
</feature>
<keyword evidence="1" id="KW-0862">Zinc</keyword>
<protein>
    <submittedName>
        <fullName evidence="4">E3 ubiquitin-protein ligase protein PFF1365c</fullName>
    </submittedName>
</protein>
<dbReference type="PROSITE" id="PS50158">
    <property type="entry name" value="ZF_CCHC"/>
    <property type="match status" value="1"/>
</dbReference>
<dbReference type="GO" id="GO:0003676">
    <property type="term" value="F:nucleic acid binding"/>
    <property type="evidence" value="ECO:0007669"/>
    <property type="project" value="InterPro"/>
</dbReference>
<proteinExistence type="predicted"/>